<dbReference type="Proteomes" id="UP000199542">
    <property type="component" value="Unassembled WGS sequence"/>
</dbReference>
<proteinExistence type="predicted"/>
<name>A0A1G4Q3T9_9HYPH</name>
<dbReference type="AlphaFoldDB" id="A0A1G4Q3T9"/>
<evidence type="ECO:0000313" key="1">
    <source>
        <dbReference type="EMBL" id="SCW39095.1"/>
    </source>
</evidence>
<evidence type="ECO:0000313" key="2">
    <source>
        <dbReference type="Proteomes" id="UP000199542"/>
    </source>
</evidence>
<accession>A0A1G4Q3T9</accession>
<dbReference type="EMBL" id="FMTM01000001">
    <property type="protein sequence ID" value="SCW39095.1"/>
    <property type="molecule type" value="Genomic_DNA"/>
</dbReference>
<sequence>MSESEENRLLDSEFQTISSEPLIGRLNLETDLGTFDLLINKEVAEFLIAALFEFLAEGTGEDAPKFTTHTQQ</sequence>
<gene>
    <name evidence="1" type="ORF">SAMN02927900_01296</name>
</gene>
<dbReference type="RefSeq" id="WP_092584003.1">
    <property type="nucleotide sequence ID" value="NZ_FMTM01000001.1"/>
</dbReference>
<organism evidence="1 2">
    <name type="scientific">Rhizobium mongolense subsp. loessense</name>
    <dbReference type="NCBI Taxonomy" id="158890"/>
    <lineage>
        <taxon>Bacteria</taxon>
        <taxon>Pseudomonadati</taxon>
        <taxon>Pseudomonadota</taxon>
        <taxon>Alphaproteobacteria</taxon>
        <taxon>Hyphomicrobiales</taxon>
        <taxon>Rhizobiaceae</taxon>
        <taxon>Rhizobium/Agrobacterium group</taxon>
        <taxon>Rhizobium</taxon>
    </lineage>
</organism>
<reference evidence="1 2" key="1">
    <citation type="submission" date="2016-10" db="EMBL/GenBank/DDBJ databases">
        <authorList>
            <person name="de Groot N.N."/>
        </authorList>
    </citation>
    <scope>NUCLEOTIDE SEQUENCE [LARGE SCALE GENOMIC DNA]</scope>
    <source>
        <strain evidence="1 2">CGMCC 1.3401</strain>
    </source>
</reference>
<protein>
    <submittedName>
        <fullName evidence="1">Uncharacterized protein</fullName>
    </submittedName>
</protein>